<reference evidence="1 2" key="1">
    <citation type="submission" date="2019-05" db="EMBL/GenBank/DDBJ databases">
        <title>Another draft genome of Portunus trituberculatus and its Hox gene families provides insights of decapod evolution.</title>
        <authorList>
            <person name="Jeong J.-H."/>
            <person name="Song I."/>
            <person name="Kim S."/>
            <person name="Choi T."/>
            <person name="Kim D."/>
            <person name="Ryu S."/>
            <person name="Kim W."/>
        </authorList>
    </citation>
    <scope>NUCLEOTIDE SEQUENCE [LARGE SCALE GENOMIC DNA]</scope>
    <source>
        <tissue evidence="1">Muscle</tissue>
    </source>
</reference>
<organism evidence="1 2">
    <name type="scientific">Portunus trituberculatus</name>
    <name type="common">Swimming crab</name>
    <name type="synonym">Neptunus trituberculatus</name>
    <dbReference type="NCBI Taxonomy" id="210409"/>
    <lineage>
        <taxon>Eukaryota</taxon>
        <taxon>Metazoa</taxon>
        <taxon>Ecdysozoa</taxon>
        <taxon>Arthropoda</taxon>
        <taxon>Crustacea</taxon>
        <taxon>Multicrustacea</taxon>
        <taxon>Malacostraca</taxon>
        <taxon>Eumalacostraca</taxon>
        <taxon>Eucarida</taxon>
        <taxon>Decapoda</taxon>
        <taxon>Pleocyemata</taxon>
        <taxon>Brachyura</taxon>
        <taxon>Eubrachyura</taxon>
        <taxon>Portunoidea</taxon>
        <taxon>Portunidae</taxon>
        <taxon>Portuninae</taxon>
        <taxon>Portunus</taxon>
    </lineage>
</organism>
<accession>A0A5B7EZY1</accession>
<dbReference type="Proteomes" id="UP000324222">
    <property type="component" value="Unassembled WGS sequence"/>
</dbReference>
<protein>
    <submittedName>
        <fullName evidence="1">Uncharacterized protein</fullName>
    </submittedName>
</protein>
<name>A0A5B7EZY1_PORTR</name>
<dbReference type="AlphaFoldDB" id="A0A5B7EZY1"/>
<gene>
    <name evidence="1" type="ORF">E2C01_033361</name>
</gene>
<proteinExistence type="predicted"/>
<evidence type="ECO:0000313" key="2">
    <source>
        <dbReference type="Proteomes" id="UP000324222"/>
    </source>
</evidence>
<evidence type="ECO:0000313" key="1">
    <source>
        <dbReference type="EMBL" id="MPC39812.1"/>
    </source>
</evidence>
<comment type="caution">
    <text evidence="1">The sequence shown here is derived from an EMBL/GenBank/DDBJ whole genome shotgun (WGS) entry which is preliminary data.</text>
</comment>
<sequence length="97" mass="10951">MVPTDGGSLPGAQSQQVVGRHMSQKFMQMEWGVPVDLMHHTMMLQAAPWKRQSCKVEAPHGLSHWQRERVEEGITFDPAERCLELTTARALPCPIRS</sequence>
<dbReference type="EMBL" id="VSRR010004486">
    <property type="protein sequence ID" value="MPC39812.1"/>
    <property type="molecule type" value="Genomic_DNA"/>
</dbReference>
<keyword evidence="2" id="KW-1185">Reference proteome</keyword>